<dbReference type="GO" id="GO:0008615">
    <property type="term" value="P:pyridoxine biosynthetic process"/>
    <property type="evidence" value="ECO:0007669"/>
    <property type="project" value="UniProtKB-UniRule"/>
</dbReference>
<evidence type="ECO:0000259" key="8">
    <source>
        <dbReference type="Pfam" id="PF02826"/>
    </source>
</evidence>
<feature type="binding site" evidence="5">
    <location>
        <position position="215"/>
    </location>
    <ligand>
        <name>NAD(+)</name>
        <dbReference type="ChEBI" id="CHEBI:57540"/>
    </ligand>
</feature>
<keyword evidence="3 5" id="KW-0520">NAD</keyword>
<reference evidence="10 11" key="1">
    <citation type="submission" date="2019-04" db="EMBL/GenBank/DDBJ databases">
        <title>Taxonomy of novel Haliea sp. from mangrove soil of West Coast of India.</title>
        <authorList>
            <person name="Verma A."/>
            <person name="Kumar P."/>
            <person name="Krishnamurthi S."/>
        </authorList>
    </citation>
    <scope>NUCLEOTIDE SEQUENCE [LARGE SCALE GENOMIC DNA]</scope>
    <source>
        <strain evidence="10 11">SAOS-164</strain>
    </source>
</reference>
<comment type="caution">
    <text evidence="5">Lacks conserved residue(s) required for the propagation of feature annotation.</text>
</comment>
<dbReference type="HAMAP" id="MF_01825">
    <property type="entry name" value="PdxB"/>
    <property type="match status" value="1"/>
</dbReference>
<feature type="active site" evidence="5">
    <location>
        <position position="275"/>
    </location>
</feature>
<keyword evidence="2 5" id="KW-0560">Oxidoreductase</keyword>
<keyword evidence="11" id="KW-1185">Reference proteome</keyword>
<name>A0A4Z0M750_9GAMM</name>
<protein>
    <recommendedName>
        <fullName evidence="5">Erythronate-4-phosphate dehydrogenase</fullName>
        <ecNumber evidence="5">1.1.1.290</ecNumber>
    </recommendedName>
</protein>
<dbReference type="AlphaFoldDB" id="A0A4Z0M750"/>
<feature type="region of interest" description="Disordered" evidence="6">
    <location>
        <begin position="1"/>
        <end position="64"/>
    </location>
</feature>
<comment type="similarity">
    <text evidence="5">Belongs to the D-isomer specific 2-hydroxyacid dehydrogenase family. PdxB subfamily.</text>
</comment>
<dbReference type="SUPFAM" id="SSF52283">
    <property type="entry name" value="Formate/glycerate dehydrogenase catalytic domain-like"/>
    <property type="match status" value="1"/>
</dbReference>
<sequence length="452" mass="46939">MAAAGTALGAGAAGAPARPAGSACARTRSDAGLQPGCRRQPGGSRLPARTGPGRSAGRPLEQAGEGAVTLRVLADENIPGLESLLPPGASLRRKPGRQIRRADLRECDALLVRSVTPVNAELLAGTPVRFVGTATSGFDHIDREWLSAQGVAFAFAPGCNANSVVEYVLCAIAEVDDFLERLLAGGRVGIVGYGVIGRALAARLAQLGIASVACDPWLAPGSIPHPATLAEILACDVISLHTSLVDTAPWPSRHLLAAPELAALNSGQLLINAARGPVADNAALLQCLQAPDAPAVVLDVWEKEPRVEPALLQRVRLGSAHIAGYSLDGKLAATRVLCQALAKVFELEYSPSTKSGAQAALALDSAASVPDTLRSLLAARYRVADDDRLLREAVLGCDTDTAAGNFDRLRKQYRERRELAGSQVQLPAGTTTALERWVTALGCTVAVAKDGA</sequence>
<gene>
    <name evidence="5" type="primary">pdxB</name>
    <name evidence="10" type="ORF">E4634_04360</name>
</gene>
<dbReference type="OrthoDB" id="9770208at2"/>
<dbReference type="UniPathway" id="UPA00244">
    <property type="reaction ID" value="UER00310"/>
</dbReference>
<feature type="binding site" evidence="5">
    <location>
        <position position="325"/>
    </location>
    <ligand>
        <name>substrate</name>
    </ligand>
</feature>
<dbReference type="InterPro" id="IPR006140">
    <property type="entry name" value="D-isomer_DH_NAD-bd"/>
</dbReference>
<comment type="caution">
    <text evidence="10">The sequence shown here is derived from an EMBL/GenBank/DDBJ whole genome shotgun (WGS) entry which is preliminary data.</text>
</comment>
<dbReference type="Pfam" id="PF02826">
    <property type="entry name" value="2-Hacid_dh_C"/>
    <property type="match status" value="1"/>
</dbReference>
<keyword evidence="4 5" id="KW-0664">Pyridoxine biosynthesis</keyword>
<dbReference type="Gene3D" id="3.40.50.720">
    <property type="entry name" value="NAD(P)-binding Rossmann-like Domain"/>
    <property type="match status" value="2"/>
</dbReference>
<comment type="subcellular location">
    <subcellularLocation>
        <location evidence="5">Cytoplasm</location>
    </subcellularLocation>
</comment>
<feature type="active site" description="Proton donor" evidence="5">
    <location>
        <position position="321"/>
    </location>
</feature>
<evidence type="ECO:0000256" key="2">
    <source>
        <dbReference type="ARBA" id="ARBA00023002"/>
    </source>
</evidence>
<evidence type="ECO:0000313" key="10">
    <source>
        <dbReference type="EMBL" id="TGD75238.1"/>
    </source>
</evidence>
<evidence type="ECO:0000256" key="3">
    <source>
        <dbReference type="ARBA" id="ARBA00023027"/>
    </source>
</evidence>
<comment type="subunit">
    <text evidence="5">Homodimer.</text>
</comment>
<evidence type="ECO:0000259" key="7">
    <source>
        <dbReference type="Pfam" id="PF00389"/>
    </source>
</evidence>
<feature type="binding site" evidence="5">
    <location>
        <position position="299"/>
    </location>
    <ligand>
        <name>NAD(+)</name>
        <dbReference type="ChEBI" id="CHEBI:57540"/>
    </ligand>
</feature>
<evidence type="ECO:0000256" key="5">
    <source>
        <dbReference type="HAMAP-Rule" id="MF_01825"/>
    </source>
</evidence>
<dbReference type="InterPro" id="IPR020921">
    <property type="entry name" value="Erythronate-4-P_DHase"/>
</dbReference>
<dbReference type="GO" id="GO:0016618">
    <property type="term" value="F:hydroxypyruvate reductase [NAD(P)H] activity"/>
    <property type="evidence" value="ECO:0007669"/>
    <property type="project" value="TreeGrafter"/>
</dbReference>
<organism evidence="10 11">
    <name type="scientific">Mangrovimicrobium sediminis</name>
    <dbReference type="NCBI Taxonomy" id="2562682"/>
    <lineage>
        <taxon>Bacteria</taxon>
        <taxon>Pseudomonadati</taxon>
        <taxon>Pseudomonadota</taxon>
        <taxon>Gammaproteobacteria</taxon>
        <taxon>Cellvibrionales</taxon>
        <taxon>Halieaceae</taxon>
        <taxon>Mangrovimicrobium</taxon>
    </lineage>
</organism>
<comment type="pathway">
    <text evidence="5">Cofactor biosynthesis; pyridoxine 5'-phosphate biosynthesis; pyridoxine 5'-phosphate from D-erythrose 4-phosphate: step 2/5.</text>
</comment>
<dbReference type="GO" id="GO:0033711">
    <property type="term" value="F:4-phosphoerythronate dehydrogenase activity"/>
    <property type="evidence" value="ECO:0007669"/>
    <property type="project" value="UniProtKB-EC"/>
</dbReference>
<dbReference type="EMBL" id="SRLE01000004">
    <property type="protein sequence ID" value="TGD75238.1"/>
    <property type="molecule type" value="Genomic_DNA"/>
</dbReference>
<dbReference type="Gene3D" id="3.30.1370.170">
    <property type="match status" value="1"/>
</dbReference>
<evidence type="ECO:0000256" key="4">
    <source>
        <dbReference type="ARBA" id="ARBA00023096"/>
    </source>
</evidence>
<comment type="function">
    <text evidence="5">Catalyzes the oxidation of erythronate-4-phosphate to 3-hydroxy-2-oxo-4-phosphonooxybutanoate.</text>
</comment>
<feature type="domain" description="Erythronate-4-phosphate dehydrogenase dimerisation" evidence="9">
    <location>
        <begin position="361"/>
        <end position="442"/>
    </location>
</feature>
<feature type="active site" evidence="5">
    <location>
        <position position="304"/>
    </location>
</feature>
<evidence type="ECO:0000313" key="11">
    <source>
        <dbReference type="Proteomes" id="UP000298050"/>
    </source>
</evidence>
<accession>A0A4Z0M750</accession>
<dbReference type="GO" id="GO:0046983">
    <property type="term" value="F:protein dimerization activity"/>
    <property type="evidence" value="ECO:0007669"/>
    <property type="project" value="InterPro"/>
</dbReference>
<dbReference type="GO" id="GO:0030267">
    <property type="term" value="F:glyoxylate reductase (NADPH) activity"/>
    <property type="evidence" value="ECO:0007669"/>
    <property type="project" value="TreeGrafter"/>
</dbReference>
<dbReference type="InterPro" id="IPR024531">
    <property type="entry name" value="Erythronate-4-P_DHase_dimer"/>
</dbReference>
<dbReference type="InterPro" id="IPR006139">
    <property type="entry name" value="D-isomer_2_OHA_DH_cat_dom"/>
</dbReference>
<dbReference type="InterPro" id="IPR036291">
    <property type="entry name" value="NAD(P)-bd_dom_sf"/>
</dbReference>
<dbReference type="PANTHER" id="PTHR10996:SF178">
    <property type="entry name" value="2-HYDROXYACID DEHYDROGENASE YGL185C-RELATED"/>
    <property type="match status" value="1"/>
</dbReference>
<dbReference type="Pfam" id="PF00389">
    <property type="entry name" value="2-Hacid_dh"/>
    <property type="match status" value="1"/>
</dbReference>
<dbReference type="GO" id="GO:0005829">
    <property type="term" value="C:cytosol"/>
    <property type="evidence" value="ECO:0007669"/>
    <property type="project" value="TreeGrafter"/>
</dbReference>
<feature type="domain" description="D-isomer specific 2-hydroxyacid dehydrogenase NAD-binding" evidence="8">
    <location>
        <begin position="177"/>
        <end position="313"/>
    </location>
</feature>
<evidence type="ECO:0000256" key="6">
    <source>
        <dbReference type="SAM" id="MobiDB-lite"/>
    </source>
</evidence>
<dbReference type="EC" id="1.1.1.290" evidence="5"/>
<evidence type="ECO:0000259" key="9">
    <source>
        <dbReference type="Pfam" id="PF11890"/>
    </source>
</evidence>
<comment type="catalytic activity">
    <reaction evidence="5">
        <text>4-phospho-D-erythronate + NAD(+) = (R)-3-hydroxy-2-oxo-4-phosphooxybutanoate + NADH + H(+)</text>
        <dbReference type="Rhea" id="RHEA:18829"/>
        <dbReference type="ChEBI" id="CHEBI:15378"/>
        <dbReference type="ChEBI" id="CHEBI:57540"/>
        <dbReference type="ChEBI" id="CHEBI:57945"/>
        <dbReference type="ChEBI" id="CHEBI:58538"/>
        <dbReference type="ChEBI" id="CHEBI:58766"/>
        <dbReference type="EC" id="1.1.1.290"/>
    </reaction>
</comment>
<keyword evidence="1 5" id="KW-0963">Cytoplasm</keyword>
<feature type="domain" description="D-isomer specific 2-hydroxyacid dehydrogenase catalytic" evidence="7">
    <location>
        <begin position="102"/>
        <end position="352"/>
    </location>
</feature>
<dbReference type="Proteomes" id="UP000298050">
    <property type="component" value="Unassembled WGS sequence"/>
</dbReference>
<dbReference type="PANTHER" id="PTHR10996">
    <property type="entry name" value="2-HYDROXYACID DEHYDROGENASE-RELATED"/>
    <property type="match status" value="1"/>
</dbReference>
<dbReference type="InterPro" id="IPR050223">
    <property type="entry name" value="D-isomer_2-hydroxyacid_DH"/>
</dbReference>
<dbReference type="GO" id="GO:0051287">
    <property type="term" value="F:NAD binding"/>
    <property type="evidence" value="ECO:0007669"/>
    <property type="project" value="InterPro"/>
</dbReference>
<feature type="binding site" evidence="5">
    <location>
        <position position="135"/>
    </location>
    <ligand>
        <name>substrate</name>
    </ligand>
</feature>
<dbReference type="CDD" id="cd12158">
    <property type="entry name" value="ErythrP_dh"/>
    <property type="match status" value="1"/>
</dbReference>
<feature type="binding site" evidence="5">
    <location>
        <position position="242"/>
    </location>
    <ligand>
        <name>NAD(+)</name>
        <dbReference type="ChEBI" id="CHEBI:57540"/>
    </ligand>
</feature>
<feature type="binding site" evidence="5">
    <location>
        <position position="324"/>
    </location>
    <ligand>
        <name>NAD(+)</name>
        <dbReference type="ChEBI" id="CHEBI:57540"/>
    </ligand>
</feature>
<feature type="binding site" evidence="5">
    <location>
        <position position="114"/>
    </location>
    <ligand>
        <name>substrate</name>
    </ligand>
</feature>
<evidence type="ECO:0000256" key="1">
    <source>
        <dbReference type="ARBA" id="ARBA00022490"/>
    </source>
</evidence>
<dbReference type="InterPro" id="IPR038251">
    <property type="entry name" value="PdxB_dimer_sf"/>
</dbReference>
<feature type="compositionally biased region" description="Low complexity" evidence="6">
    <location>
        <begin position="1"/>
        <end position="25"/>
    </location>
</feature>
<dbReference type="Pfam" id="PF11890">
    <property type="entry name" value="DUF3410"/>
    <property type="match status" value="1"/>
</dbReference>
<proteinExistence type="inferred from homology"/>
<dbReference type="SUPFAM" id="SSF51735">
    <property type="entry name" value="NAD(P)-binding Rossmann-fold domains"/>
    <property type="match status" value="1"/>
</dbReference>